<dbReference type="Proteomes" id="UP001368500">
    <property type="component" value="Unassembled WGS sequence"/>
</dbReference>
<dbReference type="GO" id="GO:0005524">
    <property type="term" value="F:ATP binding"/>
    <property type="evidence" value="ECO:0007669"/>
    <property type="project" value="UniProtKB-KW"/>
</dbReference>
<dbReference type="InterPro" id="IPR003593">
    <property type="entry name" value="AAA+_ATPase"/>
</dbReference>
<keyword evidence="7" id="KW-1185">Reference proteome</keyword>
<dbReference type="PROSITE" id="PS00211">
    <property type="entry name" value="ABC_TRANSPORTER_1"/>
    <property type="match status" value="1"/>
</dbReference>
<dbReference type="SMART" id="SM00382">
    <property type="entry name" value="AAA"/>
    <property type="match status" value="1"/>
</dbReference>
<gene>
    <name evidence="6" type="ORF">AACH11_23985</name>
</gene>
<evidence type="ECO:0000259" key="5">
    <source>
        <dbReference type="PROSITE" id="PS50893"/>
    </source>
</evidence>
<sequence>MPTATTTFDLDIRLRVSDRSRCFELSVQARSDAPVLALYGPSGAGKSMTLQAVAGLLRPDQGHVRVAGRTVFDRQAAIDVPAAERRVGYLFQEHALFPYLTVRQNVAFGLTRWWRPRLRAADAERVDALLESFGLQALAQARPAALSGGQRQRVALARAMADDPAVLLLDEPFSALNPSLRASLRDEVAAVRARWNIPLLLITHDIDDVAAIADQVLVIDGGQVLREVDLRTGDSRETARERLAAPPPVVADAARRRGLRSVVAPQG</sequence>
<comment type="caution">
    <text evidence="6">The sequence shown here is derived from an EMBL/GenBank/DDBJ whole genome shotgun (WGS) entry which is preliminary data.</text>
</comment>
<dbReference type="Pfam" id="PF00005">
    <property type="entry name" value="ABC_tran"/>
    <property type="match status" value="1"/>
</dbReference>
<dbReference type="RefSeq" id="WP_341376817.1">
    <property type="nucleotide sequence ID" value="NZ_JBBUTF010000037.1"/>
</dbReference>
<dbReference type="InterPro" id="IPR027417">
    <property type="entry name" value="P-loop_NTPase"/>
</dbReference>
<evidence type="ECO:0000256" key="4">
    <source>
        <dbReference type="ARBA" id="ARBA00022840"/>
    </source>
</evidence>
<evidence type="ECO:0000256" key="3">
    <source>
        <dbReference type="ARBA" id="ARBA00022741"/>
    </source>
</evidence>
<dbReference type="InterPro" id="IPR050093">
    <property type="entry name" value="ABC_SmlMolc_Importer"/>
</dbReference>
<evidence type="ECO:0000256" key="2">
    <source>
        <dbReference type="ARBA" id="ARBA00022475"/>
    </source>
</evidence>
<keyword evidence="2" id="KW-0472">Membrane</keyword>
<reference evidence="6 7" key="1">
    <citation type="submission" date="2024-04" db="EMBL/GenBank/DDBJ databases">
        <title>Novel species of the genus Ideonella isolated from streams.</title>
        <authorList>
            <person name="Lu H."/>
        </authorList>
    </citation>
    <scope>NUCLEOTIDE SEQUENCE [LARGE SCALE GENOMIC DNA]</scope>
    <source>
        <strain evidence="6 7">BYS139W</strain>
    </source>
</reference>
<evidence type="ECO:0000313" key="6">
    <source>
        <dbReference type="EMBL" id="MEK8029029.1"/>
    </source>
</evidence>
<keyword evidence="1" id="KW-0813">Transport</keyword>
<evidence type="ECO:0000313" key="7">
    <source>
        <dbReference type="Proteomes" id="UP001368500"/>
    </source>
</evidence>
<dbReference type="PROSITE" id="PS50893">
    <property type="entry name" value="ABC_TRANSPORTER_2"/>
    <property type="match status" value="1"/>
</dbReference>
<feature type="domain" description="ABC transporter" evidence="5">
    <location>
        <begin position="7"/>
        <end position="246"/>
    </location>
</feature>
<evidence type="ECO:0000256" key="1">
    <source>
        <dbReference type="ARBA" id="ARBA00022448"/>
    </source>
</evidence>
<dbReference type="Gene3D" id="3.40.50.300">
    <property type="entry name" value="P-loop containing nucleotide triphosphate hydrolases"/>
    <property type="match status" value="1"/>
</dbReference>
<dbReference type="EMBL" id="JBBUTF010000037">
    <property type="protein sequence ID" value="MEK8029029.1"/>
    <property type="molecule type" value="Genomic_DNA"/>
</dbReference>
<dbReference type="SUPFAM" id="SSF52540">
    <property type="entry name" value="P-loop containing nucleoside triphosphate hydrolases"/>
    <property type="match status" value="1"/>
</dbReference>
<name>A0ABU9BH00_9BURK</name>
<dbReference type="PANTHER" id="PTHR42781">
    <property type="entry name" value="SPERMIDINE/PUTRESCINE IMPORT ATP-BINDING PROTEIN POTA"/>
    <property type="match status" value="1"/>
</dbReference>
<dbReference type="InterPro" id="IPR017871">
    <property type="entry name" value="ABC_transporter-like_CS"/>
</dbReference>
<keyword evidence="3" id="KW-0547">Nucleotide-binding</keyword>
<dbReference type="InterPro" id="IPR003439">
    <property type="entry name" value="ABC_transporter-like_ATP-bd"/>
</dbReference>
<proteinExistence type="predicted"/>
<accession>A0ABU9BH00</accession>
<keyword evidence="4 6" id="KW-0067">ATP-binding</keyword>
<keyword evidence="2" id="KW-1003">Cell membrane</keyword>
<protein>
    <submittedName>
        <fullName evidence="6">ATP-binding cassette domain-containing protein</fullName>
    </submittedName>
</protein>
<dbReference type="PANTHER" id="PTHR42781:SF4">
    <property type="entry name" value="SPERMIDINE_PUTRESCINE IMPORT ATP-BINDING PROTEIN POTA"/>
    <property type="match status" value="1"/>
</dbReference>
<organism evidence="6 7">
    <name type="scientific">Pseudaquabacterium rugosum</name>
    <dbReference type="NCBI Taxonomy" id="2984194"/>
    <lineage>
        <taxon>Bacteria</taxon>
        <taxon>Pseudomonadati</taxon>
        <taxon>Pseudomonadota</taxon>
        <taxon>Betaproteobacteria</taxon>
        <taxon>Burkholderiales</taxon>
        <taxon>Sphaerotilaceae</taxon>
        <taxon>Pseudaquabacterium</taxon>
    </lineage>
</organism>